<sequence length="245" mass="28075">MTDDIDAVKTIKDFTSNDVLDSIEFNDKSVEIIGFVDAIQRTENSCKSRYHKFVLNNGQGKRVQVVAWNEHVPAVDKITQFYKIVHARNLIAHKPLHRIYNLGNVDYELLLVKGSVIETYDTYYNDKENVVKTTICEAIDQIGIRIRIEAYVKSGFEKCKKDDQPYYFGCITDGYFQLDLKLAIDIDTSHLRKGQAISVIGVMEQGYKRPARLCVSSQDDIVVLDKSDMPVIEVHLGNRYPQRFS</sequence>
<keyword evidence="2" id="KW-1185">Reference proteome</keyword>
<name>A0ABD2VUC7_9HYME</name>
<dbReference type="AlphaFoldDB" id="A0ABD2VUC7"/>
<evidence type="ECO:0008006" key="3">
    <source>
        <dbReference type="Google" id="ProtNLM"/>
    </source>
</evidence>
<organism evidence="1 2">
    <name type="scientific">Trichogramma kaykai</name>
    <dbReference type="NCBI Taxonomy" id="54128"/>
    <lineage>
        <taxon>Eukaryota</taxon>
        <taxon>Metazoa</taxon>
        <taxon>Ecdysozoa</taxon>
        <taxon>Arthropoda</taxon>
        <taxon>Hexapoda</taxon>
        <taxon>Insecta</taxon>
        <taxon>Pterygota</taxon>
        <taxon>Neoptera</taxon>
        <taxon>Endopterygota</taxon>
        <taxon>Hymenoptera</taxon>
        <taxon>Apocrita</taxon>
        <taxon>Proctotrupomorpha</taxon>
        <taxon>Chalcidoidea</taxon>
        <taxon>Trichogrammatidae</taxon>
        <taxon>Trichogramma</taxon>
    </lineage>
</organism>
<dbReference type="EMBL" id="JBJJXI010000178">
    <property type="protein sequence ID" value="KAL3384137.1"/>
    <property type="molecule type" value="Genomic_DNA"/>
</dbReference>
<accession>A0ABD2VUC7</accession>
<evidence type="ECO:0000313" key="1">
    <source>
        <dbReference type="EMBL" id="KAL3384137.1"/>
    </source>
</evidence>
<dbReference type="Proteomes" id="UP001627154">
    <property type="component" value="Unassembled WGS sequence"/>
</dbReference>
<proteinExistence type="predicted"/>
<gene>
    <name evidence="1" type="ORF">TKK_020080</name>
</gene>
<evidence type="ECO:0000313" key="2">
    <source>
        <dbReference type="Proteomes" id="UP001627154"/>
    </source>
</evidence>
<comment type="caution">
    <text evidence="1">The sequence shown here is derived from an EMBL/GenBank/DDBJ whole genome shotgun (WGS) entry which is preliminary data.</text>
</comment>
<protein>
    <recommendedName>
        <fullName evidence="3">Replication protein A OB domain-containing protein</fullName>
    </recommendedName>
</protein>
<reference evidence="1 2" key="1">
    <citation type="journal article" date="2024" name="bioRxiv">
        <title>A reference genome for Trichogramma kaykai: A tiny desert-dwelling parasitoid wasp with competing sex-ratio distorters.</title>
        <authorList>
            <person name="Culotta J."/>
            <person name="Lindsey A.R."/>
        </authorList>
    </citation>
    <scope>NUCLEOTIDE SEQUENCE [LARGE SCALE GENOMIC DNA]</scope>
    <source>
        <strain evidence="1 2">KSX58</strain>
    </source>
</reference>